<reference evidence="6" key="1">
    <citation type="submission" date="2017-08" db="EMBL/GenBank/DDBJ databases">
        <authorList>
            <person name="Varghese N."/>
            <person name="Submissions S."/>
        </authorList>
    </citation>
    <scope>NUCLEOTIDE SEQUENCE [LARGE SCALE GENOMIC DNA]</scope>
    <source>
        <strain evidence="6">DSM 4725</strain>
    </source>
</reference>
<dbReference type="SUPFAM" id="SSF49299">
    <property type="entry name" value="PKD domain"/>
    <property type="match status" value="3"/>
</dbReference>
<dbReference type="InterPro" id="IPR013783">
    <property type="entry name" value="Ig-like_fold"/>
</dbReference>
<dbReference type="EMBL" id="OBQI01000001">
    <property type="protein sequence ID" value="SOC47167.1"/>
    <property type="molecule type" value="Genomic_DNA"/>
</dbReference>
<dbReference type="Proteomes" id="UP000219435">
    <property type="component" value="Unassembled WGS sequence"/>
</dbReference>
<dbReference type="InterPro" id="IPR035986">
    <property type="entry name" value="PKD_dom_sf"/>
</dbReference>
<dbReference type="InterPro" id="IPR013320">
    <property type="entry name" value="ConA-like_dom_sf"/>
</dbReference>
<dbReference type="Gene3D" id="2.60.120.200">
    <property type="match status" value="1"/>
</dbReference>
<dbReference type="Gene3D" id="2.130.10.10">
    <property type="entry name" value="YVTN repeat-like/Quinoprotein amine dehydrogenase"/>
    <property type="match status" value="1"/>
</dbReference>
<evidence type="ECO:0000259" key="4">
    <source>
        <dbReference type="PROSITE" id="PS50093"/>
    </source>
</evidence>
<dbReference type="SUPFAM" id="SSF49899">
    <property type="entry name" value="Concanavalin A-like lectins/glucanases"/>
    <property type="match status" value="1"/>
</dbReference>
<keyword evidence="1" id="KW-0732">Signal</keyword>
<feature type="domain" description="PKD" evidence="4">
    <location>
        <begin position="1099"/>
        <end position="1182"/>
    </location>
</feature>
<dbReference type="GO" id="GO:0005975">
    <property type="term" value="P:carbohydrate metabolic process"/>
    <property type="evidence" value="ECO:0007669"/>
    <property type="project" value="UniProtKB-ARBA"/>
</dbReference>
<dbReference type="Gene3D" id="2.60.40.10">
    <property type="entry name" value="Immunoglobulins"/>
    <property type="match status" value="3"/>
</dbReference>
<keyword evidence="6" id="KW-1185">Reference proteome</keyword>
<name>A0A285UZS5_9ACTN</name>
<evidence type="ECO:0000256" key="3">
    <source>
        <dbReference type="SAM" id="MobiDB-lite"/>
    </source>
</evidence>
<dbReference type="CDD" id="cd00146">
    <property type="entry name" value="PKD"/>
    <property type="match status" value="3"/>
</dbReference>
<dbReference type="PANTHER" id="PTHR36842">
    <property type="entry name" value="PROTEIN TOLB HOMOLOG"/>
    <property type="match status" value="1"/>
</dbReference>
<proteinExistence type="predicted"/>
<dbReference type="InterPro" id="IPR022409">
    <property type="entry name" value="PKD/Chitinase_dom"/>
</dbReference>
<evidence type="ECO:0000256" key="1">
    <source>
        <dbReference type="ARBA" id="ARBA00022729"/>
    </source>
</evidence>
<organism evidence="5 6">
    <name type="scientific">Blastococcus aggregatus</name>
    <dbReference type="NCBI Taxonomy" id="38502"/>
    <lineage>
        <taxon>Bacteria</taxon>
        <taxon>Bacillati</taxon>
        <taxon>Actinomycetota</taxon>
        <taxon>Actinomycetes</taxon>
        <taxon>Geodermatophilales</taxon>
        <taxon>Geodermatophilaceae</taxon>
        <taxon>Blastococcus</taxon>
    </lineage>
</organism>
<dbReference type="Pfam" id="PF13385">
    <property type="entry name" value="Laminin_G_3"/>
    <property type="match status" value="1"/>
</dbReference>
<feature type="domain" description="PKD" evidence="4">
    <location>
        <begin position="1424"/>
        <end position="1507"/>
    </location>
</feature>
<dbReference type="PANTHER" id="PTHR36842:SF1">
    <property type="entry name" value="PROTEIN TOLB"/>
    <property type="match status" value="1"/>
</dbReference>
<dbReference type="PROSITE" id="PS50093">
    <property type="entry name" value="PKD"/>
    <property type="match status" value="3"/>
</dbReference>
<dbReference type="CDD" id="cd00110">
    <property type="entry name" value="LamG"/>
    <property type="match status" value="1"/>
</dbReference>
<dbReference type="SMART" id="SM00560">
    <property type="entry name" value="LamGL"/>
    <property type="match status" value="1"/>
</dbReference>
<evidence type="ECO:0000313" key="6">
    <source>
        <dbReference type="Proteomes" id="UP000219435"/>
    </source>
</evidence>
<feature type="region of interest" description="Disordered" evidence="3">
    <location>
        <begin position="1383"/>
        <end position="1427"/>
    </location>
</feature>
<dbReference type="InterPro" id="IPR001791">
    <property type="entry name" value="Laminin_G"/>
</dbReference>
<dbReference type="SMART" id="SM00089">
    <property type="entry name" value="PKD"/>
    <property type="match status" value="3"/>
</dbReference>
<dbReference type="SUPFAM" id="SSF50998">
    <property type="entry name" value="Quinoprotein alcohol dehydrogenase-like"/>
    <property type="match status" value="1"/>
</dbReference>
<sequence length="1728" mass="175569">MRTARHTGEHVMSARTVATSKTLTAGLLAALLLMGVLGGVFPATARADWAPLAPTEPSTPTTVTADALPTVQINGVAWTQVVVGNTVYVGGNFSTARPAGSPAGTAETPRSNLLAYDIRTGELITSFAPTLDGQVISLAASPNGSRLYVGGDFGRVNGAVRSRIAAFDTATGQLVPDFRPAVSGQVSALAVSSNAVYFGGTVTAVGSVPRNRLAAVSPTDGALLAWAPQPGGTSNVVLAMVLAGTNQVVVAGRFATLNGSAATGVGALDATTGATKPFAVSALLKNQGPDSAIMSLATANGVVYGTGYDYGGPGNLEGTFAARADGGAAVWFADCRGDHYSAYATTEVVYTSSHAHDCANIGAFGEQTPRYHDYAQAVSAAPTGTVQRVSPWINNRSTNNQLVGQPAPTFLAWNPTFQGGTFTGQFQAGWSVAGNGDYVVYGGEFPSVNGSGQQGLVRFAVRPLAPGKVGPQSFAPFTVTPTMLPGGVRVTWPAVADRDNENLTYRVYRDTNTSTPVCEVTRPSRWWKLPTYGCTDTGASAGEHRWQVTMADASGNQLASAWVTGTVPAGSSSTPRRYAQAVMADGATNHWYLGEPSGGIAYDYAGTGDLTASSGVTRGTAGAIQGDANRAATFSGTSTGTASTGTPVAGPQTFSVEAWFKTTSRNGGKIVGFGDRTTGQSTNYDRHVYMDTAGRLNFGIYTGAETVVSSPGSYNDGTWHHVVATMSSSGLAMYVDGTQVGSRTGSFRAQAYNGYWRVGGDTSWSGGAWFAGAIDEVAVYPVALTAQQVSSHSALGRGQNLAPAASFTSQVTDLTARVDGTGSTDPEDAPLTYAWDFGDGTTGTGATASHTYTAAGTYTVRLTVTDAGGLTATTTRSVTASAPPTGAGSIAADTFGREVPSGWGTAERGGAWTTSGSTSVTAGTGRLVAGAGQSAAATLAGVSRTDVAVQATLTLPALTTGGGTYVSLASQNVGLTDYRAKLRFRADGQVEVMLMRTVNDEDVILGGYLLAGGYSAGTSLNVRLETSGTAPTTVQVKVWKAGTAEPAAWDLSRTDSTAALQRPGGVRLDIYTTGSATAATTVRVDDLRVEPAGTVVVVPNEAPVAAFTATTSQLTATVDGSASTDDAGVAGHVWDFGDGATATGVAASHTYTAAGTYTVRLTVTDAAGLTGTTTRSVTVTAPTPPPAGTPIAADTFGREVTSGWGTAEVGGAWTTSGSTSVTAGTGRLVGGAGQSAAATLAGVSRTDVAVQATLTLPALTTGGGTYVSLASQNVGLTDYRAKLRFRADGQVEVMLMRTVNDEDVILGGYLLAGGYSAGTSLNVRLETSGTAPTTVQVKVWKAGTAEPAAWDLSRTDSTAALQRPGGVRLDIYTSGSATAATTVRVDDLRVDPAGTSVTQPDPQPEPQPEPEPEPEPEPGTDPPANQAPVAAFTAVPSGLTVAVDGSSSTDDAAVTGYAWDFGDGTTGTGATASRTYTAAGTYTVRLTVTDAAGLTGTTTRSVTVTAPTPPPAGTPLAADAFDRAVTGGWGTADIGGAWVLAGAPANASVADGAGLLTGPAGQTTTATFGELSLLDSAVQVGLTLPQVPTGGGVYVSLASRSSGTTDYSVKLRFRADGQVEIMLIRTVNDQDTILDGYALRGGYQAGTTLNVRFDVSGTTTTALKVKAWKAGTIEPAAWDLSRTDSTAALQRAGSFAVQQYVSGTATSAVPVRVEQLWIGESGTAPAAQ</sequence>
<protein>
    <submittedName>
        <fullName evidence="5">PKD repeat-containing protein</fullName>
    </submittedName>
</protein>
<evidence type="ECO:0000256" key="2">
    <source>
        <dbReference type="ARBA" id="ARBA00023157"/>
    </source>
</evidence>
<feature type="compositionally biased region" description="Acidic residues" evidence="3">
    <location>
        <begin position="1408"/>
        <end position="1418"/>
    </location>
</feature>
<dbReference type="Pfam" id="PF18911">
    <property type="entry name" value="PKD_4"/>
    <property type="match status" value="3"/>
</dbReference>
<feature type="domain" description="PKD" evidence="4">
    <location>
        <begin position="799"/>
        <end position="887"/>
    </location>
</feature>
<dbReference type="InterPro" id="IPR006558">
    <property type="entry name" value="LamG-like"/>
</dbReference>
<evidence type="ECO:0000313" key="5">
    <source>
        <dbReference type="EMBL" id="SOC47167.1"/>
    </source>
</evidence>
<dbReference type="InterPro" id="IPR011047">
    <property type="entry name" value="Quinoprotein_ADH-like_sf"/>
</dbReference>
<dbReference type="InterPro" id="IPR015943">
    <property type="entry name" value="WD40/YVTN_repeat-like_dom_sf"/>
</dbReference>
<accession>A0A285UZS5</accession>
<dbReference type="InterPro" id="IPR000601">
    <property type="entry name" value="PKD_dom"/>
</dbReference>
<keyword evidence="2" id="KW-1015">Disulfide bond</keyword>
<gene>
    <name evidence="5" type="ORF">SAMN05660748_0658</name>
</gene>